<keyword evidence="10" id="KW-1185">Reference proteome</keyword>
<dbReference type="Pfam" id="PF00096">
    <property type="entry name" value="zf-C2H2"/>
    <property type="match status" value="2"/>
</dbReference>
<proteinExistence type="predicted"/>
<reference evidence="10" key="1">
    <citation type="submission" date="2016-05" db="EMBL/GenBank/DDBJ databases">
        <title>Comparative genomics of biotechnologically important yeasts.</title>
        <authorList>
            <consortium name="DOE Joint Genome Institute"/>
            <person name="Riley R."/>
            <person name="Haridas S."/>
            <person name="Wolfe K.H."/>
            <person name="Lopes M.R."/>
            <person name="Hittinger C.T."/>
            <person name="Goker M."/>
            <person name="Salamov A."/>
            <person name="Wisecaver J."/>
            <person name="Long T.M."/>
            <person name="Aerts A.L."/>
            <person name="Barry K."/>
            <person name="Choi C."/>
            <person name="Clum A."/>
            <person name="Coughlan A.Y."/>
            <person name="Deshpande S."/>
            <person name="Douglass A.P."/>
            <person name="Hanson S.J."/>
            <person name="Klenk H.-P."/>
            <person name="Labutti K."/>
            <person name="Lapidus A."/>
            <person name="Lindquist E."/>
            <person name="Lipzen A."/>
            <person name="Meier-Kolthoff J.P."/>
            <person name="Ohm R.A."/>
            <person name="Otillar R.P."/>
            <person name="Pangilinan J."/>
            <person name="Peng Y."/>
            <person name="Rokas A."/>
            <person name="Rosa C.A."/>
            <person name="Scheuner C."/>
            <person name="Sibirny A.A."/>
            <person name="Slot J.C."/>
            <person name="Stielow J.B."/>
            <person name="Sun H."/>
            <person name="Kurtzman C.P."/>
            <person name="Blackwell M."/>
            <person name="Grigoriev I.V."/>
            <person name="Jeffries T.W."/>
        </authorList>
    </citation>
    <scope>NUCLEOTIDE SEQUENCE [LARGE SCALE GENOMIC DNA]</scope>
    <source>
        <strain evidence="10">NRRL Y-1933</strain>
    </source>
</reference>
<dbReference type="GeneID" id="30993030"/>
<dbReference type="InterPro" id="IPR036236">
    <property type="entry name" value="Znf_C2H2_sf"/>
</dbReference>
<keyword evidence="6" id="KW-0539">Nucleus</keyword>
<dbReference type="GO" id="GO:0008270">
    <property type="term" value="F:zinc ion binding"/>
    <property type="evidence" value="ECO:0007669"/>
    <property type="project" value="UniProtKB-KW"/>
</dbReference>
<dbReference type="FunFam" id="3.30.160.60:FF:000690">
    <property type="entry name" value="Zinc finger protein 354C"/>
    <property type="match status" value="1"/>
</dbReference>
<evidence type="ECO:0000256" key="2">
    <source>
        <dbReference type="ARBA" id="ARBA00022723"/>
    </source>
</evidence>
<dbReference type="PROSITE" id="PS50157">
    <property type="entry name" value="ZINC_FINGER_C2H2_2"/>
    <property type="match status" value="2"/>
</dbReference>
<evidence type="ECO:0000259" key="8">
    <source>
        <dbReference type="PROSITE" id="PS50157"/>
    </source>
</evidence>
<keyword evidence="3" id="KW-0677">Repeat</keyword>
<accession>A0A1E4RPH6</accession>
<organism evidence="9 10">
    <name type="scientific">Hyphopichia burtonii NRRL Y-1933</name>
    <dbReference type="NCBI Taxonomy" id="984485"/>
    <lineage>
        <taxon>Eukaryota</taxon>
        <taxon>Fungi</taxon>
        <taxon>Dikarya</taxon>
        <taxon>Ascomycota</taxon>
        <taxon>Saccharomycotina</taxon>
        <taxon>Pichiomycetes</taxon>
        <taxon>Debaryomycetaceae</taxon>
        <taxon>Hyphopichia</taxon>
    </lineage>
</organism>
<dbReference type="SUPFAM" id="SSF57667">
    <property type="entry name" value="beta-beta-alpha zinc fingers"/>
    <property type="match status" value="1"/>
</dbReference>
<dbReference type="EMBL" id="KV454539">
    <property type="protein sequence ID" value="ODV68995.1"/>
    <property type="molecule type" value="Genomic_DNA"/>
</dbReference>
<sequence length="66" mass="7722">MVSHELIHTSLKPHTCSVCSLKFRRIHDLKRHEKLHTGAKPYHCEYCNRSFARPDALTRHQNSINA</sequence>
<dbReference type="SMART" id="SM00355">
    <property type="entry name" value="ZnF_C2H2"/>
    <property type="match status" value="2"/>
</dbReference>
<dbReference type="PANTHER" id="PTHR24394">
    <property type="entry name" value="ZINC FINGER PROTEIN"/>
    <property type="match status" value="1"/>
</dbReference>
<dbReference type="PANTHER" id="PTHR24394:SF44">
    <property type="entry name" value="ZINC FINGER PROTEIN 271-LIKE"/>
    <property type="match status" value="1"/>
</dbReference>
<evidence type="ECO:0000256" key="4">
    <source>
        <dbReference type="ARBA" id="ARBA00022771"/>
    </source>
</evidence>
<evidence type="ECO:0000256" key="6">
    <source>
        <dbReference type="ARBA" id="ARBA00023242"/>
    </source>
</evidence>
<feature type="domain" description="C2H2-type" evidence="8">
    <location>
        <begin position="14"/>
        <end position="41"/>
    </location>
</feature>
<dbReference type="Proteomes" id="UP000095085">
    <property type="component" value="Unassembled WGS sequence"/>
</dbReference>
<evidence type="ECO:0000256" key="7">
    <source>
        <dbReference type="PROSITE-ProRule" id="PRU00042"/>
    </source>
</evidence>
<dbReference type="Gene3D" id="3.30.160.60">
    <property type="entry name" value="Classic Zinc Finger"/>
    <property type="match status" value="2"/>
</dbReference>
<evidence type="ECO:0000256" key="1">
    <source>
        <dbReference type="ARBA" id="ARBA00004123"/>
    </source>
</evidence>
<evidence type="ECO:0000256" key="3">
    <source>
        <dbReference type="ARBA" id="ARBA00022737"/>
    </source>
</evidence>
<evidence type="ECO:0000313" key="9">
    <source>
        <dbReference type="EMBL" id="ODV68995.1"/>
    </source>
</evidence>
<protein>
    <recommendedName>
        <fullName evidence="8">C2H2-type domain-containing protein</fullName>
    </recommendedName>
</protein>
<keyword evidence="2" id="KW-0479">Metal-binding</keyword>
<feature type="non-terminal residue" evidence="9">
    <location>
        <position position="66"/>
    </location>
</feature>
<keyword evidence="5" id="KW-0862">Zinc</keyword>
<feature type="domain" description="C2H2-type" evidence="8">
    <location>
        <begin position="42"/>
        <end position="66"/>
    </location>
</feature>
<dbReference type="AlphaFoldDB" id="A0A1E4RPH6"/>
<dbReference type="RefSeq" id="XP_020078062.1">
    <property type="nucleotide sequence ID" value="XM_020218480.1"/>
</dbReference>
<dbReference type="GO" id="GO:0000981">
    <property type="term" value="F:DNA-binding transcription factor activity, RNA polymerase II-specific"/>
    <property type="evidence" value="ECO:0007669"/>
    <property type="project" value="TreeGrafter"/>
</dbReference>
<dbReference type="STRING" id="984485.A0A1E4RPH6"/>
<comment type="subcellular location">
    <subcellularLocation>
        <location evidence="1">Nucleus</location>
    </subcellularLocation>
</comment>
<dbReference type="OrthoDB" id="8117402at2759"/>
<dbReference type="FunFam" id="3.30.160.60:FF:000145">
    <property type="entry name" value="Zinc finger protein 574"/>
    <property type="match status" value="1"/>
</dbReference>
<keyword evidence="4 7" id="KW-0863">Zinc-finger</keyword>
<dbReference type="GO" id="GO:0005634">
    <property type="term" value="C:nucleus"/>
    <property type="evidence" value="ECO:0007669"/>
    <property type="project" value="UniProtKB-SubCell"/>
</dbReference>
<name>A0A1E4RPH6_9ASCO</name>
<evidence type="ECO:0000256" key="5">
    <source>
        <dbReference type="ARBA" id="ARBA00022833"/>
    </source>
</evidence>
<evidence type="ECO:0000313" key="10">
    <source>
        <dbReference type="Proteomes" id="UP000095085"/>
    </source>
</evidence>
<dbReference type="PROSITE" id="PS00028">
    <property type="entry name" value="ZINC_FINGER_C2H2_1"/>
    <property type="match status" value="1"/>
</dbReference>
<gene>
    <name evidence="9" type="ORF">HYPBUDRAFT_106352</name>
</gene>
<dbReference type="InterPro" id="IPR013087">
    <property type="entry name" value="Znf_C2H2_type"/>
</dbReference>